<reference evidence="5" key="1">
    <citation type="submission" date="2023-06" db="EMBL/GenBank/DDBJ databases">
        <title>Identification and characterization of horizontal gene transfer across gut microbiota members of farm animals based on homology search.</title>
        <authorList>
            <person name="Zeman M."/>
            <person name="Kubasova T."/>
            <person name="Jahodarova E."/>
            <person name="Nykrynova M."/>
            <person name="Rychlik I."/>
        </authorList>
    </citation>
    <scope>NUCLEOTIDE SEQUENCE [LARGE SCALE GENOMIC DNA]</scope>
    <source>
        <strain evidence="5">ET341</strain>
    </source>
</reference>
<dbReference type="Gene3D" id="2.130.10.10">
    <property type="entry name" value="YVTN repeat-like/Quinoprotein amine dehydrogenase"/>
    <property type="match status" value="1"/>
</dbReference>
<accession>A0ABT7UM16</accession>
<protein>
    <submittedName>
        <fullName evidence="4">DUF5050 domain-containing protein</fullName>
    </submittedName>
</protein>
<proteinExistence type="predicted"/>
<sequence>MICPNCQNEVSNDMNYCPYCGHPLYKSQEQNDGYYEPLFFDEETVEKETKTSSFKDIPVNKKVNKLLILVSVIVLAVLTVVSYEYVYHGPTLNYTSSHDTSSDTLPQQPMTISGKTGFSSLVGNINQNGEAYFDGETLYMCNDQGYLVSMDQNLNNRQTLVTEKCQNIMIHNDKIYYTNQQNYLCEVSLDGKNQNQFITKAIYYPYIDNDRIYYQLDEDNESIYVYDINTQKQTKLNDRHSYCINVVDDYIYYTSDDGIYRMNRNGENDEKLLSGSFYNLIYLDGKLYYLSSDGICLLDINSKKTEVLKANAVNFLNMNEQYLFYQSMDGSVVRYDLSTQQEKTIYNGLVDTGYIVGDKLIVKTYVSAYQQESYYVIMDFDGAQQQRLFFDGQGDYI</sequence>
<feature type="transmembrane region" description="Helical" evidence="1">
    <location>
        <begin position="66"/>
        <end position="86"/>
    </location>
</feature>
<dbReference type="Pfam" id="PF13240">
    <property type="entry name" value="Zn_Ribbon_1"/>
    <property type="match status" value="1"/>
</dbReference>
<gene>
    <name evidence="4" type="ORF">QUV98_09865</name>
</gene>
<evidence type="ECO:0000259" key="2">
    <source>
        <dbReference type="Pfam" id="PF13240"/>
    </source>
</evidence>
<evidence type="ECO:0000256" key="1">
    <source>
        <dbReference type="SAM" id="Phobius"/>
    </source>
</evidence>
<dbReference type="Pfam" id="PF16472">
    <property type="entry name" value="DUF5050"/>
    <property type="match status" value="1"/>
</dbReference>
<organism evidence="4 5">
    <name type="scientific">Massilimicrobiota timonensis</name>
    <dbReference type="NCBI Taxonomy" id="1776392"/>
    <lineage>
        <taxon>Bacteria</taxon>
        <taxon>Bacillati</taxon>
        <taxon>Bacillota</taxon>
        <taxon>Erysipelotrichia</taxon>
        <taxon>Erysipelotrichales</taxon>
        <taxon>Erysipelotrichaceae</taxon>
        <taxon>Massilimicrobiota</taxon>
    </lineage>
</organism>
<keyword evidence="5" id="KW-1185">Reference proteome</keyword>
<dbReference type="EMBL" id="JAUDCK010000042">
    <property type="protein sequence ID" value="MDM8196620.1"/>
    <property type="molecule type" value="Genomic_DNA"/>
</dbReference>
<dbReference type="InterPro" id="IPR032485">
    <property type="entry name" value="LRP1-like_beta_prop"/>
</dbReference>
<keyword evidence="1" id="KW-0472">Membrane</keyword>
<dbReference type="RefSeq" id="WP_289528107.1">
    <property type="nucleotide sequence ID" value="NZ_JAUDCK010000042.1"/>
</dbReference>
<comment type="caution">
    <text evidence="4">The sequence shown here is derived from an EMBL/GenBank/DDBJ whole genome shotgun (WGS) entry which is preliminary data.</text>
</comment>
<dbReference type="InterPro" id="IPR026870">
    <property type="entry name" value="Zinc_ribbon_dom"/>
</dbReference>
<evidence type="ECO:0000313" key="4">
    <source>
        <dbReference type="EMBL" id="MDM8196620.1"/>
    </source>
</evidence>
<dbReference type="InterPro" id="IPR015943">
    <property type="entry name" value="WD40/YVTN_repeat-like_dom_sf"/>
</dbReference>
<evidence type="ECO:0000259" key="3">
    <source>
        <dbReference type="Pfam" id="PF16472"/>
    </source>
</evidence>
<feature type="domain" description="Zinc-ribbon" evidence="2">
    <location>
        <begin position="3"/>
        <end position="24"/>
    </location>
</feature>
<keyword evidence="1" id="KW-0812">Transmembrane</keyword>
<name>A0ABT7UM16_9FIRM</name>
<dbReference type="SUPFAM" id="SSF69304">
    <property type="entry name" value="Tricorn protease N-terminal domain"/>
    <property type="match status" value="1"/>
</dbReference>
<evidence type="ECO:0000313" key="5">
    <source>
        <dbReference type="Proteomes" id="UP001529275"/>
    </source>
</evidence>
<keyword evidence="1" id="KW-1133">Transmembrane helix</keyword>
<feature type="domain" description="Prolow-density lipoprotein receptor-related protein 1-like beta-propeller" evidence="3">
    <location>
        <begin position="123"/>
        <end position="365"/>
    </location>
</feature>
<dbReference type="Proteomes" id="UP001529275">
    <property type="component" value="Unassembled WGS sequence"/>
</dbReference>